<gene>
    <name evidence="2" type="ORF">GCM10022394_04180</name>
</gene>
<dbReference type="Pfam" id="PF00535">
    <property type="entry name" value="Glycos_transf_2"/>
    <property type="match status" value="1"/>
</dbReference>
<protein>
    <recommendedName>
        <fullName evidence="1">Glycosyltransferase 2-like domain-containing protein</fullName>
    </recommendedName>
</protein>
<dbReference type="RefSeq" id="WP_344954250.1">
    <property type="nucleotide sequence ID" value="NZ_BAABCX010000001.1"/>
</dbReference>
<sequence>MIFPSHASDSERWQHLKVGVSQGALRPGWVLIRGLLEYRGSSLEANLIAEDQQGKRKHFALPVTLKGTLLELVYLPKGVQRVWIELSSNEPVSCTGPIALEPVSLLTCRILMWRRTFSALLNTPLRQRRAQGLTWALTLFNPRKAYGLVGKARHFAASPSYSDWIALCEQHTTADRRRLKRAITGKALRQCVFDVVIDAREGAPLAAISRSLVSLGRQLEIPFRPWVLTTERHHAELEEKLRGRATVLDAEALPGLLDSSKWVFMLAPGTELAPWTLAWMTIETRTAETKLIYSDHDYLMAGKRIHPQFKPDWSEELALASGYVGETFAVRADLFRRVLLQAGFDSTFQLILDAATLAGPSAICHIPAVLCHQRYRPSAMAANIQVLEKHLRQRGVEAEVEPSGTHLRVRYRLPEPRPKVSIVVPTRDALRYLKTCVESVLSKTTWPDFELLVVDNQSRDSGALAYLERLDRDARVRVLRYDQPFNFSAINNYAVQQAKGEVLCLLNNDTEVISPDWLEEMVSRLLQPGVGVVGARLYFSNGRVQHAGDVLGPGGCAAHLHGVLEADDPGYMHRAVLPQDLSAVTAACLVTRRTLYQRLGGLDAANLPVAFNDVDYCLRVREAGWRVVYTPYAELYHHESVSRGRDDEPEKQARAKREAEYMRRCWGHVIERDPFYNPNLNYSQPDFKLGKVPRVTWPW</sequence>
<keyword evidence="3" id="KW-1185">Reference proteome</keyword>
<dbReference type="PANTHER" id="PTHR43179:SF7">
    <property type="entry name" value="RHAMNOSYLTRANSFERASE WBBL"/>
    <property type="match status" value="1"/>
</dbReference>
<organism evidence="2 3">
    <name type="scientific">Zobellella aerophila</name>
    <dbReference type="NCBI Taxonomy" id="870480"/>
    <lineage>
        <taxon>Bacteria</taxon>
        <taxon>Pseudomonadati</taxon>
        <taxon>Pseudomonadota</taxon>
        <taxon>Gammaproteobacteria</taxon>
        <taxon>Aeromonadales</taxon>
        <taxon>Aeromonadaceae</taxon>
        <taxon>Zobellella</taxon>
    </lineage>
</organism>
<feature type="domain" description="Glycosyltransferase 2-like" evidence="1">
    <location>
        <begin position="421"/>
        <end position="598"/>
    </location>
</feature>
<reference evidence="3" key="1">
    <citation type="journal article" date="2019" name="Int. J. Syst. Evol. Microbiol.">
        <title>The Global Catalogue of Microorganisms (GCM) 10K type strain sequencing project: providing services to taxonomists for standard genome sequencing and annotation.</title>
        <authorList>
            <consortium name="The Broad Institute Genomics Platform"/>
            <consortium name="The Broad Institute Genome Sequencing Center for Infectious Disease"/>
            <person name="Wu L."/>
            <person name="Ma J."/>
        </authorList>
    </citation>
    <scope>NUCLEOTIDE SEQUENCE [LARGE SCALE GENOMIC DNA]</scope>
    <source>
        <strain evidence="3">JCM 17110</strain>
    </source>
</reference>
<accession>A0ABP6V7D6</accession>
<name>A0ABP6V7D6_9GAMM</name>
<evidence type="ECO:0000313" key="2">
    <source>
        <dbReference type="EMBL" id="GAA3528184.1"/>
    </source>
</evidence>
<dbReference type="InterPro" id="IPR029044">
    <property type="entry name" value="Nucleotide-diphossugar_trans"/>
</dbReference>
<dbReference type="Proteomes" id="UP001500795">
    <property type="component" value="Unassembled WGS sequence"/>
</dbReference>
<dbReference type="PANTHER" id="PTHR43179">
    <property type="entry name" value="RHAMNOSYLTRANSFERASE WBBL"/>
    <property type="match status" value="1"/>
</dbReference>
<dbReference type="InterPro" id="IPR001173">
    <property type="entry name" value="Glyco_trans_2-like"/>
</dbReference>
<dbReference type="EMBL" id="BAABCX010000001">
    <property type="protein sequence ID" value="GAA3528184.1"/>
    <property type="molecule type" value="Genomic_DNA"/>
</dbReference>
<proteinExistence type="predicted"/>
<dbReference type="CDD" id="cd04186">
    <property type="entry name" value="GT_2_like_c"/>
    <property type="match status" value="1"/>
</dbReference>
<comment type="caution">
    <text evidence="2">The sequence shown here is derived from an EMBL/GenBank/DDBJ whole genome shotgun (WGS) entry which is preliminary data.</text>
</comment>
<evidence type="ECO:0000259" key="1">
    <source>
        <dbReference type="Pfam" id="PF00535"/>
    </source>
</evidence>
<dbReference type="SUPFAM" id="SSF53448">
    <property type="entry name" value="Nucleotide-diphospho-sugar transferases"/>
    <property type="match status" value="1"/>
</dbReference>
<dbReference type="Gene3D" id="3.90.550.10">
    <property type="entry name" value="Spore Coat Polysaccharide Biosynthesis Protein SpsA, Chain A"/>
    <property type="match status" value="1"/>
</dbReference>
<evidence type="ECO:0000313" key="3">
    <source>
        <dbReference type="Proteomes" id="UP001500795"/>
    </source>
</evidence>